<keyword evidence="2" id="KW-1185">Reference proteome</keyword>
<feature type="non-terminal residue" evidence="1">
    <location>
        <position position="295"/>
    </location>
</feature>
<dbReference type="EMBL" id="CABFNO020001472">
    <property type="protein sequence ID" value="CAG9990429.1"/>
    <property type="molecule type" value="Genomic_DNA"/>
</dbReference>
<dbReference type="Gene3D" id="3.10.450.50">
    <property type="match status" value="2"/>
</dbReference>
<evidence type="ECO:0000313" key="2">
    <source>
        <dbReference type="Proteomes" id="UP000754883"/>
    </source>
</evidence>
<comment type="caution">
    <text evidence="1">The sequence shown here is derived from an EMBL/GenBank/DDBJ whole genome shotgun (WGS) entry which is preliminary data.</text>
</comment>
<proteinExistence type="predicted"/>
<name>A0A9N9Y1W3_9HYPO</name>
<protein>
    <recommendedName>
        <fullName evidence="3">SnoaL-like domain-containing protein</fullName>
    </recommendedName>
</protein>
<organism evidence="1 2">
    <name type="scientific">Clonostachys byssicola</name>
    <dbReference type="NCBI Taxonomy" id="160290"/>
    <lineage>
        <taxon>Eukaryota</taxon>
        <taxon>Fungi</taxon>
        <taxon>Dikarya</taxon>
        <taxon>Ascomycota</taxon>
        <taxon>Pezizomycotina</taxon>
        <taxon>Sordariomycetes</taxon>
        <taxon>Hypocreomycetidae</taxon>
        <taxon>Hypocreales</taxon>
        <taxon>Bionectriaceae</taxon>
        <taxon>Clonostachys</taxon>
    </lineage>
</organism>
<sequence>MENPSLSSSHHLVVTGADKKTPEQPLYPDVADISHATPALVEFLRHYFQAKSSHDADTWVKDFDTSKLFYIDTVLGLHLNQENFEVTTRSIMASWDADAKSYPLRIIGDEHSAVMFFEDTPTMFGSELRGISALDMENGKVIRQVDYWDGRRAPLASTRLPLDQYPSDFKESIVQRARDPVIQDIANQLHAALSTGNSSAAAQLFDVDAVWEDRTTRVILDGRLAIERYLARASSSLPYGAGATIRHVVGSAQGGGYEWIGGPGAATRHGIDRSQAQRRSLDHARQRSLGCIVRQ</sequence>
<dbReference type="Proteomes" id="UP000754883">
    <property type="component" value="Unassembled WGS sequence"/>
</dbReference>
<dbReference type="InterPro" id="IPR032710">
    <property type="entry name" value="NTF2-like_dom_sf"/>
</dbReference>
<gene>
    <name evidence="1" type="ORF">CBYS24578_00017353</name>
</gene>
<dbReference type="OrthoDB" id="4802566at2759"/>
<dbReference type="AlphaFoldDB" id="A0A9N9Y1W3"/>
<reference evidence="1 2" key="2">
    <citation type="submission" date="2021-10" db="EMBL/GenBank/DDBJ databases">
        <authorList>
            <person name="Piombo E."/>
        </authorList>
    </citation>
    <scope>NUCLEOTIDE SEQUENCE [LARGE SCALE GENOMIC DNA]</scope>
</reference>
<reference evidence="2" key="1">
    <citation type="submission" date="2019-06" db="EMBL/GenBank/DDBJ databases">
        <authorList>
            <person name="Broberg M."/>
        </authorList>
    </citation>
    <scope>NUCLEOTIDE SEQUENCE [LARGE SCALE GENOMIC DNA]</scope>
</reference>
<dbReference type="SUPFAM" id="SSF54427">
    <property type="entry name" value="NTF2-like"/>
    <property type="match status" value="2"/>
</dbReference>
<evidence type="ECO:0000313" key="1">
    <source>
        <dbReference type="EMBL" id="CAG9990429.1"/>
    </source>
</evidence>
<evidence type="ECO:0008006" key="3">
    <source>
        <dbReference type="Google" id="ProtNLM"/>
    </source>
</evidence>
<accession>A0A9N9Y1W3</accession>